<protein>
    <submittedName>
        <fullName evidence="1">Pyocin activator protein PrtN</fullName>
    </submittedName>
</protein>
<dbReference type="AlphaFoldDB" id="A0A1S8CXP0"/>
<dbReference type="GO" id="GO:0006355">
    <property type="term" value="P:regulation of DNA-templated transcription"/>
    <property type="evidence" value="ECO:0007669"/>
    <property type="project" value="InterPro"/>
</dbReference>
<dbReference type="OrthoDB" id="982642at2"/>
<dbReference type="RefSeq" id="WP_076877175.1">
    <property type="nucleotide sequence ID" value="NZ_MLCN01000007.1"/>
</dbReference>
<evidence type="ECO:0000313" key="1">
    <source>
        <dbReference type="EMBL" id="ONG41805.1"/>
    </source>
</evidence>
<proteinExistence type="predicted"/>
<name>A0A1S8CXP0_9GAMM</name>
<dbReference type="EMBL" id="MLCN01000007">
    <property type="protein sequence ID" value="ONG41805.1"/>
    <property type="molecule type" value="Genomic_DNA"/>
</dbReference>
<accession>A0A1S8CXP0</accession>
<sequence length="91" mass="10316">MKTSVSFNIGSILVLGYGSPIISLEQILKDFFPHLTIASANRRAAKQSLPFPVFKAEASQKAPYLVNLFDFARYLEEESHKSKLDWQNMHS</sequence>
<dbReference type="Pfam" id="PF11112">
    <property type="entry name" value="PyocinActivator"/>
    <property type="match status" value="1"/>
</dbReference>
<reference evidence="1 2" key="1">
    <citation type="submission" date="2016-10" db="EMBL/GenBank/DDBJ databases">
        <title>Draft Genome sequence of Alkanindiges sp. strain H1.</title>
        <authorList>
            <person name="Subhash Y."/>
            <person name="Lee S."/>
        </authorList>
    </citation>
    <scope>NUCLEOTIDE SEQUENCE [LARGE SCALE GENOMIC DNA]</scope>
    <source>
        <strain evidence="1 2">H1</strain>
    </source>
</reference>
<comment type="caution">
    <text evidence="1">The sequence shown here is derived from an EMBL/GenBank/DDBJ whole genome shotgun (WGS) entry which is preliminary data.</text>
</comment>
<gene>
    <name evidence="1" type="ORF">BKE30_02930</name>
</gene>
<dbReference type="InterPro" id="IPR020518">
    <property type="entry name" value="Tscrpt_reg_PrtN"/>
</dbReference>
<evidence type="ECO:0000313" key="2">
    <source>
        <dbReference type="Proteomes" id="UP000192132"/>
    </source>
</evidence>
<keyword evidence="2" id="KW-1185">Reference proteome</keyword>
<organism evidence="1 2">
    <name type="scientific">Alkanindiges hydrocarboniclasticus</name>
    <dbReference type="NCBI Taxonomy" id="1907941"/>
    <lineage>
        <taxon>Bacteria</taxon>
        <taxon>Pseudomonadati</taxon>
        <taxon>Pseudomonadota</taxon>
        <taxon>Gammaproteobacteria</taxon>
        <taxon>Moraxellales</taxon>
        <taxon>Moraxellaceae</taxon>
        <taxon>Alkanindiges</taxon>
    </lineage>
</organism>
<dbReference type="Proteomes" id="UP000192132">
    <property type="component" value="Unassembled WGS sequence"/>
</dbReference>